<organism evidence="1 2">
    <name type="scientific">Candidatus Syntrophosphaera thermopropionivorans</name>
    <dbReference type="NCBI Taxonomy" id="2593015"/>
    <lineage>
        <taxon>Bacteria</taxon>
        <taxon>Pseudomonadati</taxon>
        <taxon>Candidatus Cloacimonadota</taxon>
        <taxon>Candidatus Cloacimonadia</taxon>
        <taxon>Candidatus Cloacimonadales</taxon>
        <taxon>Candidatus Cloacimonadaceae</taxon>
        <taxon>Candidatus Syntrophosphaera</taxon>
    </lineage>
</organism>
<keyword evidence="2" id="KW-1185">Reference proteome</keyword>
<reference evidence="1" key="1">
    <citation type="submission" date="2019-03" db="EMBL/GenBank/DDBJ databases">
        <title>Candidatus Syntrophosphaera thermopropionivorans: a novel player in syntrophic propionate oxidation during anaerobic digestion.</title>
        <authorList>
            <person name="Dyksma S."/>
        </authorList>
    </citation>
    <scope>NUCLEOTIDE SEQUENCE</scope>
    <source>
        <strain evidence="1">W5</strain>
    </source>
</reference>
<dbReference type="Proteomes" id="UP000294588">
    <property type="component" value="Unassembled WGS sequence"/>
</dbReference>
<name>A0AC61QIP2_9BACT</name>
<protein>
    <submittedName>
        <fullName evidence="1">Biotin--[acetyl-CoA-carboxylase] ligase</fullName>
        <ecNumber evidence="1">6.3.4.15</ecNumber>
    </submittedName>
</protein>
<dbReference type="EC" id="6.3.4.15" evidence="1"/>
<sequence length="238" mass="27652">MKTKLLYPLLDNTMNEYQRLTQFCTGTHQWIIRAREQKEGRGREDRFWYSPEGGLWMTFDIYYDDFIPTFPLFIAYCLHSLLLELFPLENLSIKWPNDIMWKDKKLGGILCEHNESEKKYIIGLGLNTNVSQDAIDGKLDIVTLSSLIGFPVSNEYLSDLIIANIYKKKDLLKNPKFYLNYINLWLYGLNQLAQVQLDNKIVTGINIGVAEDGTLLLKDREGDIHKINYGSLNYIPDL</sequence>
<accession>A0AC61QIP2</accession>
<gene>
    <name evidence="1" type="ORF">E0946_05120</name>
</gene>
<dbReference type="EMBL" id="SMOG01000015">
    <property type="protein sequence ID" value="TDF72796.1"/>
    <property type="molecule type" value="Genomic_DNA"/>
</dbReference>
<evidence type="ECO:0000313" key="2">
    <source>
        <dbReference type="Proteomes" id="UP000294588"/>
    </source>
</evidence>
<comment type="caution">
    <text evidence="1">The sequence shown here is derived from an EMBL/GenBank/DDBJ whole genome shotgun (WGS) entry which is preliminary data.</text>
</comment>
<proteinExistence type="predicted"/>
<evidence type="ECO:0000313" key="1">
    <source>
        <dbReference type="EMBL" id="TDF72796.1"/>
    </source>
</evidence>
<keyword evidence="1" id="KW-0436">Ligase</keyword>